<evidence type="ECO:0000256" key="2">
    <source>
        <dbReference type="ARBA" id="ARBA00008114"/>
    </source>
</evidence>
<proteinExistence type="inferred from homology"/>
<dbReference type="NCBIfam" id="TIGR01297">
    <property type="entry name" value="CDF"/>
    <property type="match status" value="1"/>
</dbReference>
<feature type="domain" description="Cation efflux protein cytoplasmic" evidence="10">
    <location>
        <begin position="213"/>
        <end position="290"/>
    </location>
</feature>
<evidence type="ECO:0000259" key="10">
    <source>
        <dbReference type="Pfam" id="PF16916"/>
    </source>
</evidence>
<keyword evidence="12" id="KW-1185">Reference proteome</keyword>
<accession>A0ABT5YIX3</accession>
<dbReference type="Pfam" id="PF01545">
    <property type="entry name" value="Cation_efflux"/>
    <property type="match status" value="1"/>
</dbReference>
<dbReference type="Proteomes" id="UP001215503">
    <property type="component" value="Unassembled WGS sequence"/>
</dbReference>
<keyword evidence="7 8" id="KW-0472">Membrane</keyword>
<keyword evidence="4" id="KW-1003">Cell membrane</keyword>
<feature type="transmembrane region" description="Helical" evidence="8">
    <location>
        <begin position="12"/>
        <end position="35"/>
    </location>
</feature>
<evidence type="ECO:0000256" key="5">
    <source>
        <dbReference type="ARBA" id="ARBA00022692"/>
    </source>
</evidence>
<dbReference type="Gene3D" id="1.20.1510.10">
    <property type="entry name" value="Cation efflux protein transmembrane domain"/>
    <property type="match status" value="1"/>
</dbReference>
<dbReference type="InterPro" id="IPR050291">
    <property type="entry name" value="CDF_Transporter"/>
</dbReference>
<feature type="transmembrane region" description="Helical" evidence="8">
    <location>
        <begin position="154"/>
        <end position="173"/>
    </location>
</feature>
<evidence type="ECO:0000256" key="3">
    <source>
        <dbReference type="ARBA" id="ARBA00022448"/>
    </source>
</evidence>
<feature type="domain" description="Cation efflux protein transmembrane" evidence="9">
    <location>
        <begin position="17"/>
        <end position="209"/>
    </location>
</feature>
<name>A0ABT5YIX3_9PROT</name>
<evidence type="ECO:0000256" key="8">
    <source>
        <dbReference type="SAM" id="Phobius"/>
    </source>
</evidence>
<dbReference type="InterPro" id="IPR036837">
    <property type="entry name" value="Cation_efflux_CTD_sf"/>
</dbReference>
<sequence length="300" mass="32374">MSTAKQNGRLMRLATYASVTTALVLIATKLGAWWLTGSVALLSSLIDSMLDAAASLVTLFAVGHALAPADAEHRFGHGKAEPLAALVQAGLITGSALFLVFEALPRLLNPQPIESGSVGLAVMVFSILATFALTRFQHYVVRRTGSTAISADALHYFADLLTNAGVIVALILATQFNLILADPIIALVIAGYIFWSALKIGRSALDMLMDRELPDDQRKQILEVVRAHPDVLGVHELKTRESGQNTFIQLHLELDGGMSLYRAHVIADTVEADLQTHFPGANVIIHQDPHVLSEDTPVYR</sequence>
<evidence type="ECO:0000313" key="12">
    <source>
        <dbReference type="Proteomes" id="UP001215503"/>
    </source>
</evidence>
<dbReference type="EMBL" id="JARHUD010000001">
    <property type="protein sequence ID" value="MDF2094894.1"/>
    <property type="molecule type" value="Genomic_DNA"/>
</dbReference>
<reference evidence="11 12" key="1">
    <citation type="submission" date="2023-03" db="EMBL/GenBank/DDBJ databases">
        <title>Fodinicurvata sp. CAU 1616 isolated from sea sendiment.</title>
        <authorList>
            <person name="Kim W."/>
        </authorList>
    </citation>
    <scope>NUCLEOTIDE SEQUENCE [LARGE SCALE GENOMIC DNA]</scope>
    <source>
        <strain evidence="11 12">CAU 1616</strain>
    </source>
</reference>
<dbReference type="PANTHER" id="PTHR43840:SF41">
    <property type="entry name" value="CATION-EFFLUX PUMP FIEF"/>
    <property type="match status" value="1"/>
</dbReference>
<dbReference type="InterPro" id="IPR027470">
    <property type="entry name" value="Cation_efflux_CTD"/>
</dbReference>
<dbReference type="InterPro" id="IPR058533">
    <property type="entry name" value="Cation_efflux_TM"/>
</dbReference>
<keyword evidence="5 8" id="KW-0812">Transmembrane</keyword>
<feature type="transmembrane region" description="Helical" evidence="8">
    <location>
        <begin position="83"/>
        <end position="101"/>
    </location>
</feature>
<evidence type="ECO:0000256" key="6">
    <source>
        <dbReference type="ARBA" id="ARBA00022989"/>
    </source>
</evidence>
<keyword evidence="3" id="KW-0813">Transport</keyword>
<feature type="transmembrane region" description="Helical" evidence="8">
    <location>
        <begin position="113"/>
        <end position="133"/>
    </location>
</feature>
<keyword evidence="6 8" id="KW-1133">Transmembrane helix</keyword>
<organism evidence="11 12">
    <name type="scientific">Aquibaculum arenosum</name>
    <dbReference type="NCBI Taxonomy" id="3032591"/>
    <lineage>
        <taxon>Bacteria</taxon>
        <taxon>Pseudomonadati</taxon>
        <taxon>Pseudomonadota</taxon>
        <taxon>Alphaproteobacteria</taxon>
        <taxon>Rhodospirillales</taxon>
        <taxon>Rhodovibrionaceae</taxon>
        <taxon>Aquibaculum</taxon>
    </lineage>
</organism>
<evidence type="ECO:0000313" key="11">
    <source>
        <dbReference type="EMBL" id="MDF2094894.1"/>
    </source>
</evidence>
<feature type="transmembrane region" description="Helical" evidence="8">
    <location>
        <begin position="41"/>
        <end position="62"/>
    </location>
</feature>
<feature type="transmembrane region" description="Helical" evidence="8">
    <location>
        <begin position="179"/>
        <end position="198"/>
    </location>
</feature>
<dbReference type="InterPro" id="IPR027469">
    <property type="entry name" value="Cation_efflux_TMD_sf"/>
</dbReference>
<protein>
    <submittedName>
        <fullName evidence="11">Cation diffusion facilitator family transporter</fullName>
    </submittedName>
</protein>
<evidence type="ECO:0000256" key="1">
    <source>
        <dbReference type="ARBA" id="ARBA00004141"/>
    </source>
</evidence>
<dbReference type="PANTHER" id="PTHR43840">
    <property type="entry name" value="MITOCHONDRIAL METAL TRANSPORTER 1-RELATED"/>
    <property type="match status" value="1"/>
</dbReference>
<dbReference type="SUPFAM" id="SSF160240">
    <property type="entry name" value="Cation efflux protein cytoplasmic domain-like"/>
    <property type="match status" value="1"/>
</dbReference>
<dbReference type="RefSeq" id="WP_275819786.1">
    <property type="nucleotide sequence ID" value="NZ_JARHUD010000001.1"/>
</dbReference>
<comment type="similarity">
    <text evidence="2">Belongs to the cation diffusion facilitator (CDF) transporter (TC 2.A.4) family.</text>
</comment>
<evidence type="ECO:0000256" key="4">
    <source>
        <dbReference type="ARBA" id="ARBA00022475"/>
    </source>
</evidence>
<dbReference type="InterPro" id="IPR002524">
    <property type="entry name" value="Cation_efflux"/>
</dbReference>
<dbReference type="Gene3D" id="3.30.70.1350">
    <property type="entry name" value="Cation efflux protein, cytoplasmic domain"/>
    <property type="match status" value="1"/>
</dbReference>
<dbReference type="Pfam" id="PF16916">
    <property type="entry name" value="ZT_dimer"/>
    <property type="match status" value="1"/>
</dbReference>
<dbReference type="SUPFAM" id="SSF161111">
    <property type="entry name" value="Cation efflux protein transmembrane domain-like"/>
    <property type="match status" value="1"/>
</dbReference>
<comment type="caution">
    <text evidence="11">The sequence shown here is derived from an EMBL/GenBank/DDBJ whole genome shotgun (WGS) entry which is preliminary data.</text>
</comment>
<evidence type="ECO:0000259" key="9">
    <source>
        <dbReference type="Pfam" id="PF01545"/>
    </source>
</evidence>
<evidence type="ECO:0000256" key="7">
    <source>
        <dbReference type="ARBA" id="ARBA00023136"/>
    </source>
</evidence>
<comment type="subcellular location">
    <subcellularLocation>
        <location evidence="1">Membrane</location>
        <topology evidence="1">Multi-pass membrane protein</topology>
    </subcellularLocation>
</comment>
<gene>
    <name evidence="11" type="ORF">P2G67_02755</name>
</gene>